<comment type="subcellular location">
    <subcellularLocation>
        <location evidence="1">Cytoplasm</location>
        <location evidence="1">Cytoskeleton</location>
    </subcellularLocation>
</comment>
<feature type="compositionally biased region" description="Low complexity" evidence="4">
    <location>
        <begin position="1296"/>
        <end position="1329"/>
    </location>
</feature>
<dbReference type="OrthoDB" id="10017054at2759"/>
<gene>
    <name evidence="6" type="ORF">POSPLADRAFT_1183047</name>
</gene>
<dbReference type="InterPro" id="IPR036534">
    <property type="entry name" value="GAR_dom_sf"/>
</dbReference>
<feature type="compositionally biased region" description="Polar residues" evidence="4">
    <location>
        <begin position="16"/>
        <end position="30"/>
    </location>
</feature>
<sequence length="1685" mass="185069">MIRGALDLDDHGISDDSIQLSNDSSASLSQEDNDLRDDDKALEWHEVIELQAFSERKAWIEEKTTFLGKMPPIEVFAGLDAVRSSAVEVPGLPTRAELEEWLAEHDRIEKETEIFDSGELRKLKKFTKAAAQRNLSPEDTDLIELTLTTIYELDKLFHLLRDRSDNLDLLGIRLTWEERRMAAWSELRSVLSDIREFLASRARWTPNAYDSVPVEDELMPPEPETKRRNSVVSINSTFSESSSNLPPLVLSRTSRYKLAESLSRNAAQFASRVSSLRHSKIAGAGKALDKLIDHSRRPVPDELLDEQDKLEDHGINEMEDVGKFVMTVVMQWKKADEIYVETMKDKSAAQTLLEEIEVATSSHPTSRQDVAFLSRATALAKRLAMRDNPASSGTTFPLPTHLLFPDQSGSNEEVIRMLSSELAAAGEHVRKAEQCAKEYHTSLEAVKRVETACKAASDLSVQLESIVQRLKDGVPSDAGDGTPPDLSTEACLEGSRHASFLTVLPSILQELQDADASVDGLLPGARVAMLHLDRPGVDPQFKLEAGSNIDRLIQLRREAAQTRDEVTARTSALNDIKRTWTSMGGLAKDLTSVQDDIAAAAERQIWHQQVRQHDAPPTPESPVTHLPTPTISPASVLATLDGLATRLEEKVSTPLSAVAPAMGESLNKYLTECSTALSLLLDHTRYLTTTWVSMQNQASTMGAVRDDFHGLQVQTEELKLRFDDAIEGVLSGTLTGDELLLTEGGLSSQLKHAEESVQSFIDDLPRRVTFVAPAHSEPHSSPFPKGPRLTSVEFNLAMVQHAAAAELPVDLSHLDQTVRSDSNAYSMMLSGALKLLEYKATHFQSAKAAKIVDAALASVVSKVRRVADVVTSVQDSMDRPDEQQNSERLGKLSAMVNEVLQVEVQEIARSFSPVRGLMHRLRTLPGVSEITAADGIVASRQRALEDAEAQFATWKENAATLHEQIILALQAERARQIERLRLQEEREQAAAEERARLAREEAETLAKAELDRIDQERRETEERARREQEELEERERLEAENRAKEERSIPQGIGLILGSSELLEPVQETDEHSMTREIYGPEAKDDLFGLQVLPVTADPLSQHTSILRPQILALRKRLRSLHINDVVRPSQKSDLSLPEDEYRKRMDKELLAIVSGVDVLPPSIIDDPLTNAELHSLRTEVKASVDLMPTVHKLADLAIALRNCDDALSDLLEHIDSYPSAPLGMLSSSHTSDPTLPPESQLSARIAFTKSLVDTMTTQYSAVSGDPRAVSEHDRIVQTWMELEAMASDRVNGTKSRPNSVMSSGRSSRASAVSTAAKAAPSKKAAGYSRLSVGGSDARYLAPPPPNRRTTSGSSTGTRPRSTSRVSSISSNRSVSGPTPNVSSATLHGSTFASRQRTTSVTSGAPMKTPLKQPHLASSKASSRPRSNTNTTPRTASPAFSETSSRSISRSGLNASVSSVARSSWSRAPRQSFPALLRSPPKNKAVPTAKKPYIANPKNKLDVAVGDVINSLPVNINVEVVADTWKDQSGKYWIGDQDPKLCFCRILRSQTVMVRVGGGWSELSRFIKDHFADAFRILPESPRLGSREEKWISSATLSQAAESIALSNPKTPEVASSHLPSFALSTPSGTSPKSIKTVSSPGSPLTPLQFLRRADRESPVPRAETPTRPPRNTAAKPARPPVWRP</sequence>
<feature type="compositionally biased region" description="Polar residues" evidence="4">
    <location>
        <begin position="1379"/>
        <end position="1403"/>
    </location>
</feature>
<feature type="compositionally biased region" description="Polar residues" evidence="4">
    <location>
        <begin position="1623"/>
        <end position="1643"/>
    </location>
</feature>
<dbReference type="RefSeq" id="XP_024337292.1">
    <property type="nucleotide sequence ID" value="XM_024488971.1"/>
</dbReference>
<evidence type="ECO:0000256" key="3">
    <source>
        <dbReference type="ARBA" id="ARBA00023212"/>
    </source>
</evidence>
<organism evidence="6 7">
    <name type="scientific">Postia placenta MAD-698-R-SB12</name>
    <dbReference type="NCBI Taxonomy" id="670580"/>
    <lineage>
        <taxon>Eukaryota</taxon>
        <taxon>Fungi</taxon>
        <taxon>Dikarya</taxon>
        <taxon>Basidiomycota</taxon>
        <taxon>Agaricomycotina</taxon>
        <taxon>Agaricomycetes</taxon>
        <taxon>Polyporales</taxon>
        <taxon>Adustoporiaceae</taxon>
        <taxon>Rhodonia</taxon>
    </lineage>
</organism>
<dbReference type="GeneID" id="36333920"/>
<feature type="domain" description="GAR" evidence="5">
    <location>
        <begin position="1496"/>
        <end position="1574"/>
    </location>
</feature>
<feature type="region of interest" description="Disordered" evidence="4">
    <location>
        <begin position="1608"/>
        <end position="1685"/>
    </location>
</feature>
<feature type="compositionally biased region" description="Low complexity" evidence="4">
    <location>
        <begin position="1348"/>
        <end position="1378"/>
    </location>
</feature>
<dbReference type="Pfam" id="PF02187">
    <property type="entry name" value="GAS2"/>
    <property type="match status" value="1"/>
</dbReference>
<evidence type="ECO:0000313" key="6">
    <source>
        <dbReference type="EMBL" id="OSX60498.1"/>
    </source>
</evidence>
<dbReference type="GO" id="GO:0005856">
    <property type="term" value="C:cytoskeleton"/>
    <property type="evidence" value="ECO:0007669"/>
    <property type="project" value="UniProtKB-SubCell"/>
</dbReference>
<feature type="region of interest" description="Disordered" evidence="4">
    <location>
        <begin position="1470"/>
        <end position="1489"/>
    </location>
</feature>
<dbReference type="GO" id="GO:0008017">
    <property type="term" value="F:microtubule binding"/>
    <property type="evidence" value="ECO:0007669"/>
    <property type="project" value="InterPro"/>
</dbReference>
<proteinExistence type="predicted"/>
<reference evidence="6 7" key="1">
    <citation type="submission" date="2017-04" db="EMBL/GenBank/DDBJ databases">
        <title>Genome Sequence of the Model Brown-Rot Fungus Postia placenta SB12.</title>
        <authorList>
            <consortium name="DOE Joint Genome Institute"/>
            <person name="Gaskell J."/>
            <person name="Kersten P."/>
            <person name="Larrondo L.F."/>
            <person name="Canessa P."/>
            <person name="Martinez D."/>
            <person name="Hibbett D."/>
            <person name="Schmoll M."/>
            <person name="Kubicek C.P."/>
            <person name="Martinez A.T."/>
            <person name="Yadav J."/>
            <person name="Master E."/>
            <person name="Magnuson J.K."/>
            <person name="James T."/>
            <person name="Yaver D."/>
            <person name="Berka R."/>
            <person name="Labutti K."/>
            <person name="Lipzen A."/>
            <person name="Aerts A."/>
            <person name="Barry K."/>
            <person name="Henrissat B."/>
            <person name="Blanchette R."/>
            <person name="Grigoriev I."/>
            <person name="Cullen D."/>
        </authorList>
    </citation>
    <scope>NUCLEOTIDE SEQUENCE [LARGE SCALE GENOMIC DNA]</scope>
    <source>
        <strain evidence="6 7">MAD-698-R-SB12</strain>
    </source>
</reference>
<keyword evidence="3" id="KW-0206">Cytoskeleton</keyword>
<dbReference type="PROSITE" id="PS51460">
    <property type="entry name" value="GAR"/>
    <property type="match status" value="1"/>
</dbReference>
<dbReference type="InterPro" id="IPR003108">
    <property type="entry name" value="GAR_dom"/>
</dbReference>
<evidence type="ECO:0000256" key="2">
    <source>
        <dbReference type="ARBA" id="ARBA00022490"/>
    </source>
</evidence>
<dbReference type="EMBL" id="KZ110600">
    <property type="protein sequence ID" value="OSX60498.1"/>
    <property type="molecule type" value="Genomic_DNA"/>
</dbReference>
<protein>
    <recommendedName>
        <fullName evidence="5">GAR domain-containing protein</fullName>
    </recommendedName>
</protein>
<evidence type="ECO:0000313" key="7">
    <source>
        <dbReference type="Proteomes" id="UP000194127"/>
    </source>
</evidence>
<accession>A0A1X6MVV3</accession>
<evidence type="ECO:0000256" key="4">
    <source>
        <dbReference type="SAM" id="MobiDB-lite"/>
    </source>
</evidence>
<evidence type="ECO:0000259" key="5">
    <source>
        <dbReference type="PROSITE" id="PS51460"/>
    </source>
</evidence>
<dbReference type="SUPFAM" id="SSF143575">
    <property type="entry name" value="GAS2 domain-like"/>
    <property type="match status" value="1"/>
</dbReference>
<dbReference type="Gene3D" id="3.30.920.20">
    <property type="entry name" value="Gas2-like domain"/>
    <property type="match status" value="1"/>
</dbReference>
<evidence type="ECO:0000256" key="1">
    <source>
        <dbReference type="ARBA" id="ARBA00004245"/>
    </source>
</evidence>
<keyword evidence="7" id="KW-1185">Reference proteome</keyword>
<feature type="region of interest" description="Disordered" evidence="4">
    <location>
        <begin position="1007"/>
        <end position="1045"/>
    </location>
</feature>
<feature type="compositionally biased region" description="Low complexity" evidence="4">
    <location>
        <begin position="1421"/>
        <end position="1453"/>
    </location>
</feature>
<dbReference type="SMART" id="SM00243">
    <property type="entry name" value="GAS2"/>
    <property type="match status" value="1"/>
</dbReference>
<name>A0A1X6MVV3_9APHY</name>
<keyword evidence="2" id="KW-0963">Cytoplasm</keyword>
<dbReference type="Proteomes" id="UP000194127">
    <property type="component" value="Unassembled WGS sequence"/>
</dbReference>
<feature type="region of interest" description="Disordered" evidence="4">
    <location>
        <begin position="1288"/>
        <end position="1453"/>
    </location>
</feature>
<dbReference type="STRING" id="670580.A0A1X6MVV3"/>
<feature type="region of interest" description="Disordered" evidence="4">
    <location>
        <begin position="14"/>
        <end position="34"/>
    </location>
</feature>